<organism evidence="1 2">
    <name type="scientific">Schistosoma mattheei</name>
    <dbReference type="NCBI Taxonomy" id="31246"/>
    <lineage>
        <taxon>Eukaryota</taxon>
        <taxon>Metazoa</taxon>
        <taxon>Spiralia</taxon>
        <taxon>Lophotrochozoa</taxon>
        <taxon>Platyhelminthes</taxon>
        <taxon>Trematoda</taxon>
        <taxon>Digenea</taxon>
        <taxon>Strigeidida</taxon>
        <taxon>Schistosomatoidea</taxon>
        <taxon>Schistosomatidae</taxon>
        <taxon>Schistosoma</taxon>
    </lineage>
</organism>
<dbReference type="EMBL" id="UZAL01002625">
    <property type="protein sequence ID" value="VDO83982.1"/>
    <property type="molecule type" value="Genomic_DNA"/>
</dbReference>
<dbReference type="AlphaFoldDB" id="A0A183NIY6"/>
<reference evidence="1 2" key="1">
    <citation type="submission" date="2018-11" db="EMBL/GenBank/DDBJ databases">
        <authorList>
            <consortium name="Pathogen Informatics"/>
        </authorList>
    </citation>
    <scope>NUCLEOTIDE SEQUENCE [LARGE SCALE GENOMIC DNA]</scope>
    <source>
        <strain>Denwood</strain>
        <strain evidence="2">Zambia</strain>
    </source>
</reference>
<evidence type="ECO:0000313" key="1">
    <source>
        <dbReference type="EMBL" id="VDO83982.1"/>
    </source>
</evidence>
<proteinExistence type="predicted"/>
<sequence length="191" mass="21018">MLDRISQLDPNVPVTFIYGSRSWMDLSSGYRTRVLLPNSYVDVKTTEFCGYGSLTYELAAVSHFLHHMKSSPNCLHQIKGTIDIKLTNLGYESQQTEGEVVLLTIKRCDGSEVFPSENQHDSDAASPQGGVGLGKVDPKNVTPHFIPRISVHGGKVSTSTELTQKLPTKRSCVTDLKQLSLGHCSRALRSI</sequence>
<gene>
    <name evidence="1" type="ORF">SMTD_LOCUS2072</name>
</gene>
<dbReference type="Proteomes" id="UP000269396">
    <property type="component" value="Unassembled WGS sequence"/>
</dbReference>
<protein>
    <submittedName>
        <fullName evidence="1">Uncharacterized protein</fullName>
    </submittedName>
</protein>
<accession>A0A183NIY6</accession>
<dbReference type="STRING" id="31246.A0A183NIY6"/>
<keyword evidence="2" id="KW-1185">Reference proteome</keyword>
<name>A0A183NIY6_9TREM</name>
<evidence type="ECO:0000313" key="2">
    <source>
        <dbReference type="Proteomes" id="UP000269396"/>
    </source>
</evidence>